<feature type="non-terminal residue" evidence="1">
    <location>
        <position position="1"/>
    </location>
</feature>
<evidence type="ECO:0000313" key="1">
    <source>
        <dbReference type="EMBL" id="KAG9243198.1"/>
    </source>
</evidence>
<sequence>FAVVMLIMKSIPLADINVLAQPEKNLLAVIKDGRICMSKWRKLDQDVYDPTTYLE</sequence>
<dbReference type="AlphaFoldDB" id="A0A9P7Z1I6"/>
<dbReference type="InterPro" id="IPR011059">
    <property type="entry name" value="Metal-dep_hydrolase_composite"/>
</dbReference>
<evidence type="ECO:0000313" key="2">
    <source>
        <dbReference type="Proteomes" id="UP000887226"/>
    </source>
</evidence>
<name>A0A9P7Z1I6_9HELO</name>
<dbReference type="EMBL" id="MU253997">
    <property type="protein sequence ID" value="KAG9243198.1"/>
    <property type="molecule type" value="Genomic_DNA"/>
</dbReference>
<dbReference type="SUPFAM" id="SSF51338">
    <property type="entry name" value="Composite domain of metallo-dependent hydrolases"/>
    <property type="match status" value="1"/>
</dbReference>
<dbReference type="Proteomes" id="UP000887226">
    <property type="component" value="Unassembled WGS sequence"/>
</dbReference>
<gene>
    <name evidence="1" type="ORF">BJ878DRAFT_424155</name>
</gene>
<protein>
    <submittedName>
        <fullName evidence="1">Amidohydrolase</fullName>
    </submittedName>
</protein>
<dbReference type="OrthoDB" id="194468at2759"/>
<dbReference type="GO" id="GO:0016810">
    <property type="term" value="F:hydrolase activity, acting on carbon-nitrogen (but not peptide) bonds"/>
    <property type="evidence" value="ECO:0007669"/>
    <property type="project" value="InterPro"/>
</dbReference>
<proteinExistence type="predicted"/>
<keyword evidence="2" id="KW-1185">Reference proteome</keyword>
<reference evidence="1" key="1">
    <citation type="journal article" date="2021" name="IMA Fungus">
        <title>Genomic characterization of three marine fungi, including Emericellopsis atlantica sp. nov. with signatures of a generalist lifestyle and marine biomass degradation.</title>
        <authorList>
            <person name="Hagestad O.C."/>
            <person name="Hou L."/>
            <person name="Andersen J.H."/>
            <person name="Hansen E.H."/>
            <person name="Altermark B."/>
            <person name="Li C."/>
            <person name="Kuhnert E."/>
            <person name="Cox R.J."/>
            <person name="Crous P.W."/>
            <person name="Spatafora J.W."/>
            <person name="Lail K."/>
            <person name="Amirebrahimi M."/>
            <person name="Lipzen A."/>
            <person name="Pangilinan J."/>
            <person name="Andreopoulos W."/>
            <person name="Hayes R.D."/>
            <person name="Ng V."/>
            <person name="Grigoriev I.V."/>
            <person name="Jackson S.A."/>
            <person name="Sutton T.D.S."/>
            <person name="Dobson A.D.W."/>
            <person name="Rama T."/>
        </authorList>
    </citation>
    <scope>NUCLEOTIDE SEQUENCE</scope>
    <source>
        <strain evidence="1">TRa3180A</strain>
    </source>
</reference>
<accession>A0A9P7Z1I6</accession>
<comment type="caution">
    <text evidence="1">The sequence shown here is derived from an EMBL/GenBank/DDBJ whole genome shotgun (WGS) entry which is preliminary data.</text>
</comment>
<organism evidence="1 2">
    <name type="scientific">Calycina marina</name>
    <dbReference type="NCBI Taxonomy" id="1763456"/>
    <lineage>
        <taxon>Eukaryota</taxon>
        <taxon>Fungi</taxon>
        <taxon>Dikarya</taxon>
        <taxon>Ascomycota</taxon>
        <taxon>Pezizomycotina</taxon>
        <taxon>Leotiomycetes</taxon>
        <taxon>Helotiales</taxon>
        <taxon>Pezizellaceae</taxon>
        <taxon>Calycina</taxon>
    </lineage>
</organism>
<dbReference type="Gene3D" id="2.30.40.10">
    <property type="entry name" value="Urease, subunit C, domain 1"/>
    <property type="match status" value="1"/>
</dbReference>